<dbReference type="CDD" id="cd00063">
    <property type="entry name" value="FN3"/>
    <property type="match status" value="2"/>
</dbReference>
<dbReference type="SMART" id="SM00060">
    <property type="entry name" value="FN3"/>
    <property type="match status" value="2"/>
</dbReference>
<feature type="domain" description="Fibronectin type-III" evidence="1">
    <location>
        <begin position="326"/>
        <end position="420"/>
    </location>
</feature>
<dbReference type="Proteomes" id="UP000667802">
    <property type="component" value="Unassembled WGS sequence"/>
</dbReference>
<accession>A0AAP5IFX5</accession>
<dbReference type="EMBL" id="JAALHA020000050">
    <property type="protein sequence ID" value="MDR9900983.1"/>
    <property type="molecule type" value="Genomic_DNA"/>
</dbReference>
<feature type="domain" description="Fibronectin type-III" evidence="1">
    <location>
        <begin position="61"/>
        <end position="156"/>
    </location>
</feature>
<protein>
    <submittedName>
        <fullName evidence="2">Fibronectin type III domain-containing protein</fullName>
    </submittedName>
</protein>
<comment type="caution">
    <text evidence="2">The sequence shown here is derived from an EMBL/GenBank/DDBJ whole genome shotgun (WGS) entry which is preliminary data.</text>
</comment>
<dbReference type="InterPro" id="IPR013783">
    <property type="entry name" value="Ig-like_fold"/>
</dbReference>
<dbReference type="InterPro" id="IPR036116">
    <property type="entry name" value="FN3_sf"/>
</dbReference>
<dbReference type="Pfam" id="PF00041">
    <property type="entry name" value="fn3"/>
    <property type="match status" value="2"/>
</dbReference>
<organism evidence="2 3">
    <name type="scientific">Aetokthonos hydrillicola Thurmond2011</name>
    <dbReference type="NCBI Taxonomy" id="2712845"/>
    <lineage>
        <taxon>Bacteria</taxon>
        <taxon>Bacillati</taxon>
        <taxon>Cyanobacteriota</taxon>
        <taxon>Cyanophyceae</taxon>
        <taxon>Nostocales</taxon>
        <taxon>Hapalosiphonaceae</taxon>
        <taxon>Aetokthonos</taxon>
    </lineage>
</organism>
<evidence type="ECO:0000259" key="1">
    <source>
        <dbReference type="PROSITE" id="PS50853"/>
    </source>
</evidence>
<keyword evidence="3" id="KW-1185">Reference proteome</keyword>
<gene>
    <name evidence="2" type="ORF">G7B40_042180</name>
</gene>
<evidence type="ECO:0000313" key="3">
    <source>
        <dbReference type="Proteomes" id="UP000667802"/>
    </source>
</evidence>
<reference evidence="3" key="1">
    <citation type="journal article" date="2021" name="Science">
        <title>Hunting the eagle killer: A cyanobacterial neurotoxin causes vacuolar myelinopathy.</title>
        <authorList>
            <person name="Breinlinger S."/>
            <person name="Phillips T.J."/>
            <person name="Haram B.N."/>
            <person name="Mares J."/>
            <person name="Martinez Yerena J.A."/>
            <person name="Hrouzek P."/>
            <person name="Sobotka R."/>
            <person name="Henderson W.M."/>
            <person name="Schmieder P."/>
            <person name="Williams S.M."/>
            <person name="Lauderdale J.D."/>
            <person name="Wilde H.D."/>
            <person name="Gerrin W."/>
            <person name="Kust A."/>
            <person name="Washington J.W."/>
            <person name="Wagner C."/>
            <person name="Geier B."/>
            <person name="Liebeke M."/>
            <person name="Enke H."/>
            <person name="Niedermeyer T.H.J."/>
            <person name="Wilde S.B."/>
        </authorList>
    </citation>
    <scope>NUCLEOTIDE SEQUENCE [LARGE SCALE GENOMIC DNA]</scope>
    <source>
        <strain evidence="3">Thurmond2011</strain>
    </source>
</reference>
<evidence type="ECO:0000313" key="2">
    <source>
        <dbReference type="EMBL" id="MDR9900983.1"/>
    </source>
</evidence>
<dbReference type="InterPro" id="IPR003961">
    <property type="entry name" value="FN3_dom"/>
</dbReference>
<proteinExistence type="predicted"/>
<dbReference type="AlphaFoldDB" id="A0AAP5IFX5"/>
<dbReference type="Gene3D" id="2.60.40.10">
    <property type="entry name" value="Immunoglobulins"/>
    <property type="match status" value="2"/>
</dbReference>
<name>A0AAP5IFX5_9CYAN</name>
<dbReference type="PROSITE" id="PS50853">
    <property type="entry name" value="FN3"/>
    <property type="match status" value="2"/>
</dbReference>
<dbReference type="Gene3D" id="2.60.120.200">
    <property type="match status" value="2"/>
</dbReference>
<sequence>MTELLADHPSITGGTPQNGVIDFVPPATGVYYIGFHVYSDADEFDLYLDDISVTLTPTCDVPGGLTISNITTTDVLADWTAPTTGGSPASYSVYYNTSGTAPALTAVPSVSGLTAISNTIGSLTPGTTYYLWVRSVCSASDSSAWAGPVTFTTQCVPVTTLPWTENFDALTTVGEDSYPACWLKENGDWETTNEPAVDNYAGPRSGSNYLINSWSATDEFIWSPGFQLTAGVSYDFSFYFAGDTFTGWTGDVFANSAQSGSGATQLGGSFVTTSTTTTKNYVLVKRSFIPSATGEYFFAIRINANGTPWYLAFDDFKLELTPDCTEPTDLQISNITTTVAQLDWTAPISSSPASYSIYLSTSSTTPALTAVPVVAGVTGASYTFSNLNPGTVYYVWVRSKCTATDSSEWAGPISFTTQCVAITTLPWTENFDGLTSVGDTKFPVCWFKENGDWATSNEPNGGNYPGPRSGANYLLNKWSATDEYMWTPAFQLTAGVSYDFSFYYAGDLNDGWTGDVFVGSSASGATATQVGTSFITASVTPGKSYTQVKRSFTPSATGEYYFAIRVNATSNPWYLSFDDFKLEPTPSCTEPTALMASAVTTSGAQIDWTAPDFFYI</sequence>
<dbReference type="SUPFAM" id="SSF49265">
    <property type="entry name" value="Fibronectin type III"/>
    <property type="match status" value="1"/>
</dbReference>